<evidence type="ECO:0000313" key="3">
    <source>
        <dbReference type="EMBL" id="MDO6964741.1"/>
    </source>
</evidence>
<dbReference type="InterPro" id="IPR008613">
    <property type="entry name" value="Excalibur_Ca-bd_domain"/>
</dbReference>
<evidence type="ECO:0000313" key="4">
    <source>
        <dbReference type="Proteomes" id="UP001174932"/>
    </source>
</evidence>
<evidence type="ECO:0000259" key="2">
    <source>
        <dbReference type="Pfam" id="PF05901"/>
    </source>
</evidence>
<feature type="domain" description="Excalibur calcium-binding" evidence="2">
    <location>
        <begin position="48"/>
        <end position="80"/>
    </location>
</feature>
<dbReference type="EMBL" id="JAUOZU010000008">
    <property type="protein sequence ID" value="MDO6964741.1"/>
    <property type="molecule type" value="Genomic_DNA"/>
</dbReference>
<reference evidence="3" key="1">
    <citation type="journal article" date="2015" name="Int. J. Syst. Evol. Microbiol.">
        <title>Rhizobium alvei sp. nov., isolated from a freshwater river.</title>
        <authorList>
            <person name="Sheu S.Y."/>
            <person name="Huang H.W."/>
            <person name="Young C.C."/>
            <person name="Chen W.M."/>
        </authorList>
    </citation>
    <scope>NUCLEOTIDE SEQUENCE</scope>
    <source>
        <strain evidence="3">TNR-22</strain>
    </source>
</reference>
<keyword evidence="1" id="KW-0472">Membrane</keyword>
<gene>
    <name evidence="3" type="ORF">Q4481_12305</name>
</gene>
<proteinExistence type="predicted"/>
<dbReference type="Proteomes" id="UP001174932">
    <property type="component" value="Unassembled WGS sequence"/>
</dbReference>
<accession>A0ABT8YLX5</accession>
<feature type="transmembrane region" description="Helical" evidence="1">
    <location>
        <begin position="12"/>
        <end position="30"/>
    </location>
</feature>
<reference evidence="3" key="2">
    <citation type="submission" date="2023-07" db="EMBL/GenBank/DDBJ databases">
        <authorList>
            <person name="Shen H."/>
        </authorList>
    </citation>
    <scope>NUCLEOTIDE SEQUENCE</scope>
    <source>
        <strain evidence="3">TNR-22</strain>
    </source>
</reference>
<sequence length="98" mass="10397">MTGSTGISSNIAKAMIGVVMLEFILAAMMAGQLSLVPPRQGFLPIVARTCKQVSSCEEAVELWCDGYKRADGDQDGIPCENVCDSVAEVDAIRSRIGC</sequence>
<evidence type="ECO:0000256" key="1">
    <source>
        <dbReference type="SAM" id="Phobius"/>
    </source>
</evidence>
<dbReference type="Pfam" id="PF05901">
    <property type="entry name" value="Excalibur"/>
    <property type="match status" value="1"/>
</dbReference>
<name>A0ABT8YLX5_9HYPH</name>
<keyword evidence="4" id="KW-1185">Reference proteome</keyword>
<protein>
    <submittedName>
        <fullName evidence="3">Excalibur calcium-binding domain-containing protein</fullName>
    </submittedName>
</protein>
<keyword evidence="1" id="KW-0812">Transmembrane</keyword>
<comment type="caution">
    <text evidence="3">The sequence shown here is derived from an EMBL/GenBank/DDBJ whole genome shotgun (WGS) entry which is preliminary data.</text>
</comment>
<dbReference type="RefSeq" id="WP_304376674.1">
    <property type="nucleotide sequence ID" value="NZ_JAUOZU010000008.1"/>
</dbReference>
<organism evidence="3 4">
    <name type="scientific">Rhizobium alvei</name>
    <dbReference type="NCBI Taxonomy" id="1132659"/>
    <lineage>
        <taxon>Bacteria</taxon>
        <taxon>Pseudomonadati</taxon>
        <taxon>Pseudomonadota</taxon>
        <taxon>Alphaproteobacteria</taxon>
        <taxon>Hyphomicrobiales</taxon>
        <taxon>Rhizobiaceae</taxon>
        <taxon>Rhizobium/Agrobacterium group</taxon>
        <taxon>Rhizobium</taxon>
    </lineage>
</organism>
<keyword evidence="1" id="KW-1133">Transmembrane helix</keyword>